<reference evidence="2" key="1">
    <citation type="submission" date="2023-07" db="EMBL/GenBank/DDBJ databases">
        <title>30 novel species of actinomycetes from the DSMZ collection.</title>
        <authorList>
            <person name="Nouioui I."/>
        </authorList>
    </citation>
    <scope>NUCLEOTIDE SEQUENCE [LARGE SCALE GENOMIC DNA]</scope>
    <source>
        <strain evidence="2">DSM 46792</strain>
    </source>
</reference>
<evidence type="ECO:0000313" key="1">
    <source>
        <dbReference type="EMBL" id="MDT0277356.1"/>
    </source>
</evidence>
<dbReference type="EMBL" id="JAVREI010000012">
    <property type="protein sequence ID" value="MDT0277356.1"/>
    <property type="molecule type" value="Genomic_DNA"/>
</dbReference>
<gene>
    <name evidence="1" type="ORF">RM425_15745</name>
</gene>
<protein>
    <submittedName>
        <fullName evidence="1">Uncharacterized protein</fullName>
    </submittedName>
</protein>
<dbReference type="Proteomes" id="UP001183222">
    <property type="component" value="Unassembled WGS sequence"/>
</dbReference>
<keyword evidence="2" id="KW-1185">Reference proteome</keyword>
<accession>A0ABU2KAZ4</accession>
<proteinExistence type="predicted"/>
<dbReference type="RefSeq" id="WP_311346163.1">
    <property type="nucleotide sequence ID" value="NZ_JAVREI010000012.1"/>
</dbReference>
<name>A0ABU2KAZ4_9ACTN</name>
<sequence length="55" mass="5863">MTTVILAGLAWTTLALPVAALFGRAIRLGDEAAEAPFRTDSVERYLREQASAPSS</sequence>
<organism evidence="1 2">
    <name type="scientific">Blastococcus goldschmidtiae</name>
    <dbReference type="NCBI Taxonomy" id="3075546"/>
    <lineage>
        <taxon>Bacteria</taxon>
        <taxon>Bacillati</taxon>
        <taxon>Actinomycetota</taxon>
        <taxon>Actinomycetes</taxon>
        <taxon>Geodermatophilales</taxon>
        <taxon>Geodermatophilaceae</taxon>
        <taxon>Blastococcus</taxon>
    </lineage>
</organism>
<comment type="caution">
    <text evidence="1">The sequence shown here is derived from an EMBL/GenBank/DDBJ whole genome shotgun (WGS) entry which is preliminary data.</text>
</comment>
<evidence type="ECO:0000313" key="2">
    <source>
        <dbReference type="Proteomes" id="UP001183222"/>
    </source>
</evidence>